<comment type="caution">
    <text evidence="3">The sequence shown here is derived from an EMBL/GenBank/DDBJ whole genome shotgun (WGS) entry which is preliminary data.</text>
</comment>
<feature type="domain" description="AB hydrolase-1" evidence="2">
    <location>
        <begin position="26"/>
        <end position="275"/>
    </location>
</feature>
<dbReference type="InterPro" id="IPR000639">
    <property type="entry name" value="Epox_hydrolase-like"/>
</dbReference>
<dbReference type="Proteomes" id="UP000216984">
    <property type="component" value="Unassembled WGS sequence"/>
</dbReference>
<protein>
    <recommendedName>
        <fullName evidence="2">AB hydrolase-1 domain-containing protein</fullName>
    </recommendedName>
</protein>
<evidence type="ECO:0000313" key="3">
    <source>
        <dbReference type="EMBL" id="OZC37669.1"/>
    </source>
</evidence>
<dbReference type="SUPFAM" id="SSF53474">
    <property type="entry name" value="alpha/beta-Hydrolases"/>
    <property type="match status" value="1"/>
</dbReference>
<organism evidence="3 4">
    <name type="scientific">Marinobacter vinifirmus</name>
    <dbReference type="NCBI Taxonomy" id="355591"/>
    <lineage>
        <taxon>Bacteria</taxon>
        <taxon>Pseudomonadati</taxon>
        <taxon>Pseudomonadota</taxon>
        <taxon>Gammaproteobacteria</taxon>
        <taxon>Pseudomonadales</taxon>
        <taxon>Marinobacteraceae</taxon>
        <taxon>Marinobacter</taxon>
    </lineage>
</organism>
<reference evidence="3 4" key="1">
    <citation type="submission" date="2017-06" db="EMBL/GenBank/DDBJ databases">
        <title>Draft genome sequence of the halophilic bacterium Marinobacter vinifirmus FB1.</title>
        <authorList>
            <person name="Stepanov V.G."/>
            <person name="Roberts D.J."/>
            <person name="Fox G.E."/>
        </authorList>
    </citation>
    <scope>NUCLEOTIDE SEQUENCE [LARGE SCALE GENOMIC DNA]</scope>
    <source>
        <strain evidence="3 4">FB1</strain>
    </source>
</reference>
<dbReference type="GO" id="GO:0016787">
    <property type="term" value="F:hydrolase activity"/>
    <property type="evidence" value="ECO:0007669"/>
    <property type="project" value="UniProtKB-KW"/>
</dbReference>
<dbReference type="RefSeq" id="WP_094623745.1">
    <property type="nucleotide sequence ID" value="NZ_NEFY01000001.1"/>
</dbReference>
<evidence type="ECO:0000259" key="2">
    <source>
        <dbReference type="Pfam" id="PF00561"/>
    </source>
</evidence>
<dbReference type="PANTHER" id="PTHR43329">
    <property type="entry name" value="EPOXIDE HYDROLASE"/>
    <property type="match status" value="1"/>
</dbReference>
<keyword evidence="1" id="KW-0378">Hydrolase</keyword>
<keyword evidence="4" id="KW-1185">Reference proteome</keyword>
<dbReference type="InterPro" id="IPR029058">
    <property type="entry name" value="AB_hydrolase_fold"/>
</dbReference>
<accession>A0A7Z1DX70</accession>
<name>A0A7Z1DX70_9GAMM</name>
<proteinExistence type="predicted"/>
<gene>
    <name evidence="3" type="ORF">B9Q17_14080</name>
</gene>
<evidence type="ECO:0000313" key="4">
    <source>
        <dbReference type="Proteomes" id="UP000216984"/>
    </source>
</evidence>
<evidence type="ECO:0000256" key="1">
    <source>
        <dbReference type="ARBA" id="ARBA00022801"/>
    </source>
</evidence>
<dbReference type="InterPro" id="IPR000073">
    <property type="entry name" value="AB_hydrolase_1"/>
</dbReference>
<dbReference type="AlphaFoldDB" id="A0A7Z1DX70"/>
<dbReference type="EMBL" id="NEFY01000001">
    <property type="protein sequence ID" value="OZC37669.1"/>
    <property type="molecule type" value="Genomic_DNA"/>
</dbReference>
<dbReference type="PRINTS" id="PR00412">
    <property type="entry name" value="EPOXHYDRLASE"/>
</dbReference>
<sequence length="295" mass="33269">MQNVLRIRNGAVGLNVVTRGREENEPVILVHGYPDNHRVWNPVAERLARSFYVITYDVRGAGESDIPGDTSDYRMAALASDLACVADQVIPDRPFHLIGHDWGSIQSWESVTQGRLQVRIKTFTSISGPSLDHAAYWARSKLTSRSLADKVKAFRQLASSWYIGMFHLPLLAPAAWRFGLDSVWPDYLRKQGVPLEAPNPFQKQDGQFGVNLYRANFRGKLLFPEPRYACCPVQLLVPLQDAYVGEQLFDDLGKWVPDLTRHNIDAGHWVILSHPEKVAQLIADFAQRGLKQRVG</sequence>
<dbReference type="Gene3D" id="3.40.50.1820">
    <property type="entry name" value="alpha/beta hydrolase"/>
    <property type="match status" value="1"/>
</dbReference>
<dbReference type="Pfam" id="PF00561">
    <property type="entry name" value="Abhydrolase_1"/>
    <property type="match status" value="1"/>
</dbReference>